<reference evidence="2" key="1">
    <citation type="journal article" date="2017" name="Nat. Ecol. Evol.">
        <title>Genome expansion and lineage-specific genetic innovations in the forest pathogenic fungi Armillaria.</title>
        <authorList>
            <person name="Sipos G."/>
            <person name="Prasanna A.N."/>
            <person name="Walter M.C."/>
            <person name="O'Connor E."/>
            <person name="Balint B."/>
            <person name="Krizsan K."/>
            <person name="Kiss B."/>
            <person name="Hess J."/>
            <person name="Varga T."/>
            <person name="Slot J."/>
            <person name="Riley R."/>
            <person name="Boka B."/>
            <person name="Rigling D."/>
            <person name="Barry K."/>
            <person name="Lee J."/>
            <person name="Mihaltcheva S."/>
            <person name="LaButti K."/>
            <person name="Lipzen A."/>
            <person name="Waldron R."/>
            <person name="Moloney N.M."/>
            <person name="Sperisen C."/>
            <person name="Kredics L."/>
            <person name="Vagvoelgyi C."/>
            <person name="Patrignani A."/>
            <person name="Fitzpatrick D."/>
            <person name="Nagy I."/>
            <person name="Doyle S."/>
            <person name="Anderson J.B."/>
            <person name="Grigoriev I.V."/>
            <person name="Gueldener U."/>
            <person name="Muensterkoetter M."/>
            <person name="Nagy L.G."/>
        </authorList>
    </citation>
    <scope>NUCLEOTIDE SEQUENCE [LARGE SCALE GENOMIC DNA]</scope>
    <source>
        <strain evidence="2">C18/9</strain>
    </source>
</reference>
<dbReference type="Proteomes" id="UP000219338">
    <property type="component" value="Unassembled WGS sequence"/>
</dbReference>
<sequence>MTPPAATGGHVPKKKGKAELVAAWYLYPPKKLHYAYAIVYTPPTSIQARRGLGVDFEVRRFVSVTQQAVSELSMHPPENVDPIPSADLLQSSNVRRSRSATRYSINVDHQSSLLNAHVERFFPKEYATLSRVAAAGRWIPENRSCFLGMATVWKLNVDAHIDRDDWSICALTCGGNFAGGRLHLPDLNVTFRCKPGDIFHSNLLYHAIGEWLPGIMNEGDACTPGRVSWAAKPLRRNLVVLLLFAYKEKLPTEVVLGFDWFPSCLQNNEHEYASILVEMYKSVCRPSSKLSIFSACDTEYRARIMEPLTTLYRFSPVKSVVIEDVPFDSDRLDLNETSSVRWLEATHFIHRRLLFIAKTHLSNWKFRCNQMFYLRALSAFNDNTTLVQLESNEAIDGPLARRNSTGEKLPLWGEEVTVVQDATELDRHKLVPEGPDISVEASARFDTDEPVLDNVDPSHAVFPTESAEGKEDLHGVCVCLAIGDINFYWEAGLELDG</sequence>
<dbReference type="EMBL" id="FUEG01000005">
    <property type="protein sequence ID" value="SJL04277.1"/>
    <property type="molecule type" value="Genomic_DNA"/>
</dbReference>
<evidence type="ECO:0000313" key="2">
    <source>
        <dbReference type="Proteomes" id="UP000219338"/>
    </source>
</evidence>
<dbReference type="OrthoDB" id="3065302at2759"/>
<protein>
    <submittedName>
        <fullName evidence="1">Uncharacterized protein</fullName>
    </submittedName>
</protein>
<gene>
    <name evidence="1" type="ORF">ARMOST_07638</name>
</gene>
<dbReference type="Gene3D" id="3.60.130.30">
    <property type="match status" value="1"/>
</dbReference>
<organism evidence="1 2">
    <name type="scientific">Armillaria ostoyae</name>
    <name type="common">Armillaria root rot fungus</name>
    <dbReference type="NCBI Taxonomy" id="47428"/>
    <lineage>
        <taxon>Eukaryota</taxon>
        <taxon>Fungi</taxon>
        <taxon>Dikarya</taxon>
        <taxon>Basidiomycota</taxon>
        <taxon>Agaricomycotina</taxon>
        <taxon>Agaricomycetes</taxon>
        <taxon>Agaricomycetidae</taxon>
        <taxon>Agaricales</taxon>
        <taxon>Marasmiineae</taxon>
        <taxon>Physalacriaceae</taxon>
        <taxon>Armillaria</taxon>
    </lineage>
</organism>
<name>A0A284R6D3_ARMOS</name>
<evidence type="ECO:0000313" key="1">
    <source>
        <dbReference type="EMBL" id="SJL04277.1"/>
    </source>
</evidence>
<dbReference type="AlphaFoldDB" id="A0A284R6D3"/>
<proteinExistence type="predicted"/>
<keyword evidence="2" id="KW-1185">Reference proteome</keyword>
<accession>A0A284R6D3</accession>